<feature type="transmembrane region" description="Helical" evidence="1">
    <location>
        <begin position="179"/>
        <end position="202"/>
    </location>
</feature>
<dbReference type="AlphaFoldDB" id="A0A6N2TFC6"/>
<keyword evidence="1" id="KW-0812">Transmembrane</keyword>
<dbReference type="InterPro" id="IPR045611">
    <property type="entry name" value="DUF6449"/>
</dbReference>
<gene>
    <name evidence="3" type="ORF">AULFYP135_01411</name>
</gene>
<name>A0A6N2TFC6_9FIRM</name>
<keyword evidence="1" id="KW-1133">Transmembrane helix</keyword>
<reference evidence="3" key="1">
    <citation type="submission" date="2019-11" db="EMBL/GenBank/DDBJ databases">
        <authorList>
            <person name="Feng L."/>
        </authorList>
    </citation>
    <scope>NUCLEOTIDE SEQUENCE</scope>
    <source>
        <strain evidence="3">AundefinedLFYP135</strain>
    </source>
</reference>
<feature type="domain" description="DUF6449" evidence="2">
    <location>
        <begin position="460"/>
        <end position="614"/>
    </location>
</feature>
<feature type="transmembrane region" description="Helical" evidence="1">
    <location>
        <begin position="109"/>
        <end position="136"/>
    </location>
</feature>
<feature type="transmembrane region" description="Helical" evidence="1">
    <location>
        <begin position="349"/>
        <end position="370"/>
    </location>
</feature>
<dbReference type="Pfam" id="PF20047">
    <property type="entry name" value="DUF6449"/>
    <property type="match status" value="1"/>
</dbReference>
<feature type="transmembrane region" description="Helical" evidence="1">
    <location>
        <begin position="252"/>
        <end position="271"/>
    </location>
</feature>
<feature type="transmembrane region" description="Helical" evidence="1">
    <location>
        <begin position="28"/>
        <end position="48"/>
    </location>
</feature>
<evidence type="ECO:0000313" key="3">
    <source>
        <dbReference type="EMBL" id="VYT04380.1"/>
    </source>
</evidence>
<evidence type="ECO:0000259" key="2">
    <source>
        <dbReference type="Pfam" id="PF20047"/>
    </source>
</evidence>
<protein>
    <submittedName>
        <fullName evidence="3">ABC-2 family transporter protein</fullName>
    </submittedName>
</protein>
<accession>A0A6N2TFC6</accession>
<feature type="transmembrane region" description="Helical" evidence="1">
    <location>
        <begin position="148"/>
        <end position="173"/>
    </location>
</feature>
<evidence type="ECO:0000256" key="1">
    <source>
        <dbReference type="SAM" id="Phobius"/>
    </source>
</evidence>
<dbReference type="EMBL" id="CACRSL010000003">
    <property type="protein sequence ID" value="VYT04380.1"/>
    <property type="molecule type" value="Genomic_DNA"/>
</dbReference>
<feature type="transmembrane region" description="Helical" evidence="1">
    <location>
        <begin position="68"/>
        <end position="89"/>
    </location>
</feature>
<feature type="transmembrane region" description="Helical" evidence="1">
    <location>
        <begin position="291"/>
        <end position="309"/>
    </location>
</feature>
<proteinExistence type="predicted"/>
<sequence>MITTTLSSDKSRSFGFYKDTLRRLKSFILFYGAVGFVFFPLQYLMGVLRDNGYYFMGLGEVFNAISMVFYGPFLCVVPVIVAAQIFGYMHSKKAVDLYHALPIRREELLLSSFAAGFTAILGPLALNYAIVILLKAVRFGGGQEVGKVVINFLYAAVICFAALAIAAFVFTQVGTKFDSIVITLGMYVILPALYLVTMLFMSEHLYGFNVDQSINWKLLLGLSPQLLFFYLYQGDYPLSSDPNMPTLASGHVTAFVWLIIGIFLALAAAVIYRRRKSEMAENTSTGGILKVFIKIASTYLASLLMGFIFEGVFGVGGDDFSMFLLGVVLGAVLVYLTAEVILSRSFKAIFKSLPMAAGLAVLLCAFSFVMHQGGFGYVTRVPKVEDVASVTIDYRGAYGENERQGGTGRYVQNVTLEGEEAKALVIQLHRLSVEEYQQYKGEVPDDSRYYRGYNYVNISYKMAGGSTMNRSYSSKSQGFLECLARLEANQEFITKTHPVFRTQYKDLEKVTLTGASGVGNVPLTFSEEEMNQLFICMQEDLLARTYDQVVNGKPAIGFLSMDYKFDNRHNEYYSSDHSGRNQQSEYPEENFFMGGQLTLTEDFTNTVAFLKEKGYGSMLELQEGEVVGLVFRHPMYDGYNSEVISLVRDYNFNSYNSGNQTWKEEKGYVVYRDDPGLIGEILPKLHSSTINGYRCVRVDYVVNENLTANGAMEFPGGSVSNQGAYGYLAIDDLPEDVREELAEIDSEGIEYGQTTYPQVAVATESLSEDLAVQEE</sequence>
<keyword evidence="1" id="KW-0472">Membrane</keyword>
<feature type="transmembrane region" description="Helical" evidence="1">
    <location>
        <begin position="321"/>
        <end position="342"/>
    </location>
</feature>
<organism evidence="3">
    <name type="scientific">uncultured Anaerotruncus sp</name>
    <dbReference type="NCBI Taxonomy" id="905011"/>
    <lineage>
        <taxon>Bacteria</taxon>
        <taxon>Bacillati</taxon>
        <taxon>Bacillota</taxon>
        <taxon>Clostridia</taxon>
        <taxon>Eubacteriales</taxon>
        <taxon>Oscillospiraceae</taxon>
        <taxon>Anaerotruncus</taxon>
        <taxon>environmental samples</taxon>
    </lineage>
</organism>